<keyword evidence="4" id="KW-0698">rRNA processing</keyword>
<dbReference type="InterPro" id="IPR006224">
    <property type="entry name" value="PsdUridine_synth_RluA-like_CS"/>
</dbReference>
<evidence type="ECO:0000256" key="4">
    <source>
        <dbReference type="ARBA" id="ARBA00022552"/>
    </source>
</evidence>
<dbReference type="Proteomes" id="UP001165413">
    <property type="component" value="Unassembled WGS sequence"/>
</dbReference>
<name>A0AA42BK63_9ALTE</name>
<dbReference type="Gene3D" id="3.30.2350.10">
    <property type="entry name" value="Pseudouridine synthase"/>
    <property type="match status" value="1"/>
</dbReference>
<dbReference type="InterPro" id="IPR050188">
    <property type="entry name" value="RluA_PseudoU_synthase"/>
</dbReference>
<dbReference type="GO" id="GO:0160141">
    <property type="term" value="F:23S rRNA pseudouridine(955/2504/2580) synthase activity"/>
    <property type="evidence" value="ECO:0007669"/>
    <property type="project" value="UniProtKB-EC"/>
</dbReference>
<dbReference type="PANTHER" id="PTHR21600:SF92">
    <property type="entry name" value="RIBOSOMAL LARGE SUBUNIT PSEUDOURIDINE SYNTHASE C"/>
    <property type="match status" value="1"/>
</dbReference>
<evidence type="ECO:0000256" key="8">
    <source>
        <dbReference type="PROSITE-ProRule" id="PRU00182"/>
    </source>
</evidence>
<evidence type="ECO:0000256" key="1">
    <source>
        <dbReference type="ARBA" id="ARBA00000381"/>
    </source>
</evidence>
<gene>
    <name evidence="11" type="primary">rluC</name>
    <name evidence="11" type="ORF">NLF92_00090</name>
</gene>
<evidence type="ECO:0000256" key="6">
    <source>
        <dbReference type="ARBA" id="ARBA00023235"/>
    </source>
</evidence>
<reference evidence="11" key="1">
    <citation type="submission" date="2022-07" db="EMBL/GenBank/DDBJ databases">
        <title>Characterization of the Novel Bacterium Alteromonas immobilis LMIT006 and Alteromonas gregis LMIT007.</title>
        <authorList>
            <person name="Lin X."/>
        </authorList>
    </citation>
    <scope>NUCLEOTIDE SEQUENCE</scope>
    <source>
        <strain evidence="11">LMIT007</strain>
    </source>
</reference>
<dbReference type="SUPFAM" id="SSF55120">
    <property type="entry name" value="Pseudouridine synthase"/>
    <property type="match status" value="1"/>
</dbReference>
<dbReference type="InterPro" id="IPR006145">
    <property type="entry name" value="PsdUridine_synth_RsuA/RluA"/>
</dbReference>
<comment type="catalytic activity">
    <reaction evidence="1">
        <text>uridine(955/2504/2580) in 23S rRNA = pseudouridine(955/2504/2580) in 23S rRNA</text>
        <dbReference type="Rhea" id="RHEA:42528"/>
        <dbReference type="Rhea" id="RHEA-COMP:10099"/>
        <dbReference type="Rhea" id="RHEA-COMP:10100"/>
        <dbReference type="ChEBI" id="CHEBI:65314"/>
        <dbReference type="ChEBI" id="CHEBI:65315"/>
        <dbReference type="EC" id="5.4.99.24"/>
    </reaction>
</comment>
<feature type="active site" evidence="7">
    <location>
        <position position="144"/>
    </location>
</feature>
<evidence type="ECO:0000256" key="7">
    <source>
        <dbReference type="PIRSR" id="PIRSR606225-1"/>
    </source>
</evidence>
<dbReference type="NCBIfam" id="TIGR00005">
    <property type="entry name" value="rluA_subfam"/>
    <property type="match status" value="1"/>
</dbReference>
<dbReference type="AlphaFoldDB" id="A0AA42BK63"/>
<proteinExistence type="inferred from homology"/>
<dbReference type="EC" id="5.4.99.-" evidence="9"/>
<dbReference type="PROSITE" id="PS01129">
    <property type="entry name" value="PSI_RLU"/>
    <property type="match status" value="1"/>
</dbReference>
<comment type="catalytic activity">
    <reaction evidence="9">
        <text>a uridine in RNA = a pseudouridine in RNA</text>
        <dbReference type="Rhea" id="RHEA:48348"/>
        <dbReference type="Rhea" id="RHEA-COMP:12068"/>
        <dbReference type="Rhea" id="RHEA-COMP:12069"/>
        <dbReference type="ChEBI" id="CHEBI:65314"/>
        <dbReference type="ChEBI" id="CHEBI:65315"/>
    </reaction>
</comment>
<dbReference type="CDD" id="cd02869">
    <property type="entry name" value="PseudoU_synth_RluA_like"/>
    <property type="match status" value="1"/>
</dbReference>
<dbReference type="CDD" id="cd00165">
    <property type="entry name" value="S4"/>
    <property type="match status" value="1"/>
</dbReference>
<dbReference type="Pfam" id="PF00849">
    <property type="entry name" value="PseudoU_synth_2"/>
    <property type="match status" value="1"/>
</dbReference>
<accession>A0AA42BK63</accession>
<evidence type="ECO:0000256" key="9">
    <source>
        <dbReference type="RuleBase" id="RU362028"/>
    </source>
</evidence>
<dbReference type="SMART" id="SM00363">
    <property type="entry name" value="S4"/>
    <property type="match status" value="1"/>
</dbReference>
<evidence type="ECO:0000256" key="2">
    <source>
        <dbReference type="ARBA" id="ARBA00002876"/>
    </source>
</evidence>
<dbReference type="PANTHER" id="PTHR21600">
    <property type="entry name" value="MITOCHONDRIAL RNA PSEUDOURIDINE SYNTHASE"/>
    <property type="match status" value="1"/>
</dbReference>
<evidence type="ECO:0000313" key="11">
    <source>
        <dbReference type="EMBL" id="MCP3427344.1"/>
    </source>
</evidence>
<dbReference type="EMBL" id="JANATA010000001">
    <property type="protein sequence ID" value="MCP3427344.1"/>
    <property type="molecule type" value="Genomic_DNA"/>
</dbReference>
<dbReference type="GO" id="GO:0000455">
    <property type="term" value="P:enzyme-directed rRNA pseudouridine synthesis"/>
    <property type="evidence" value="ECO:0007669"/>
    <property type="project" value="TreeGrafter"/>
</dbReference>
<evidence type="ECO:0000313" key="12">
    <source>
        <dbReference type="Proteomes" id="UP001165413"/>
    </source>
</evidence>
<keyword evidence="5 8" id="KW-0694">RNA-binding</keyword>
<sequence>MTDIIKPQVKFVTVDEDYAGQRIDNFLKLHLKGVPKSMLYRILRKGEVRVNKKRVKPEYKIQANDLVRVPPVRVSEEAAPVNPKLSKVAQLEQCIIHEDDRIMVINKPSGIAVHGGSGLSFGLIEGLRALRPEQKFMELVHRIDRETSGILLVAKKRSALRHLHEQLREKKMQKRYHALVCGAWPENRFKVKTALQKNVLKSGERIVNVDPNGKDSETRYRILEQYRLHQASVLPELTLVEASPITGRTHQIRVHSLHAGHPILGDPKYATDSSQELTHNTGLQRLFLHAAAISFVHPGTGEQVTFKAKYDKHIHGVLQRLHKL</sequence>
<feature type="domain" description="RNA-binding S4" evidence="10">
    <location>
        <begin position="21"/>
        <end position="80"/>
    </location>
</feature>
<dbReference type="NCBIfam" id="NF008249">
    <property type="entry name" value="PRK11025.1"/>
    <property type="match status" value="1"/>
</dbReference>
<dbReference type="InterPro" id="IPR002942">
    <property type="entry name" value="S4_RNA-bd"/>
</dbReference>
<comment type="similarity">
    <text evidence="3 9">Belongs to the pseudouridine synthase RluA family.</text>
</comment>
<dbReference type="SUPFAM" id="SSF55174">
    <property type="entry name" value="Alpha-L RNA-binding motif"/>
    <property type="match status" value="1"/>
</dbReference>
<evidence type="ECO:0000256" key="3">
    <source>
        <dbReference type="ARBA" id="ARBA00010876"/>
    </source>
</evidence>
<dbReference type="PROSITE" id="PS50889">
    <property type="entry name" value="S4"/>
    <property type="match status" value="1"/>
</dbReference>
<evidence type="ECO:0000256" key="5">
    <source>
        <dbReference type="ARBA" id="ARBA00022884"/>
    </source>
</evidence>
<dbReference type="Gene3D" id="3.10.290.10">
    <property type="entry name" value="RNA-binding S4 domain"/>
    <property type="match status" value="1"/>
</dbReference>
<dbReference type="InterPro" id="IPR006225">
    <property type="entry name" value="PsdUridine_synth_RluC/D"/>
</dbReference>
<dbReference type="InterPro" id="IPR020103">
    <property type="entry name" value="PsdUridine_synth_cat_dom_sf"/>
</dbReference>
<organism evidence="11 12">
    <name type="scientific">Opacimonas viscosa</name>
    <dbReference type="NCBI Taxonomy" id="2961944"/>
    <lineage>
        <taxon>Bacteria</taxon>
        <taxon>Pseudomonadati</taxon>
        <taxon>Pseudomonadota</taxon>
        <taxon>Gammaproteobacteria</taxon>
        <taxon>Alteromonadales</taxon>
        <taxon>Alteromonadaceae</taxon>
        <taxon>Opacimonas</taxon>
    </lineage>
</organism>
<evidence type="ECO:0000259" key="10">
    <source>
        <dbReference type="SMART" id="SM00363"/>
    </source>
</evidence>
<keyword evidence="6 9" id="KW-0413">Isomerase</keyword>
<dbReference type="Pfam" id="PF01479">
    <property type="entry name" value="S4"/>
    <property type="match status" value="1"/>
</dbReference>
<dbReference type="GO" id="GO:0003723">
    <property type="term" value="F:RNA binding"/>
    <property type="evidence" value="ECO:0007669"/>
    <property type="project" value="UniProtKB-KW"/>
</dbReference>
<dbReference type="InterPro" id="IPR036986">
    <property type="entry name" value="S4_RNA-bd_sf"/>
</dbReference>
<dbReference type="FunFam" id="3.10.290.10:FF:000010">
    <property type="entry name" value="Pseudouridine synthase"/>
    <property type="match status" value="1"/>
</dbReference>
<keyword evidence="12" id="KW-1185">Reference proteome</keyword>
<comment type="function">
    <text evidence="2">Responsible for synthesis of pseudouridine from uracil at positions 955, 2504 and 2580 in 23S ribosomal RNA.</text>
</comment>
<comment type="caution">
    <text evidence="11">The sequence shown here is derived from an EMBL/GenBank/DDBJ whole genome shotgun (WGS) entry which is preliminary data.</text>
</comment>
<dbReference type="RefSeq" id="WP_254097604.1">
    <property type="nucleotide sequence ID" value="NZ_JANATA010000001.1"/>
</dbReference>
<protein>
    <recommendedName>
        <fullName evidence="9">Pseudouridine synthase</fullName>
        <ecNumber evidence="9">5.4.99.-</ecNumber>
    </recommendedName>
</protein>